<reference evidence="1" key="1">
    <citation type="submission" date="2022-06" db="EMBL/GenBank/DDBJ databases">
        <authorList>
            <person name="Berger JAMES D."/>
            <person name="Berger JAMES D."/>
        </authorList>
    </citation>
    <scope>NUCLEOTIDE SEQUENCE [LARGE SCALE GENOMIC DNA]</scope>
</reference>
<proteinExistence type="predicted"/>
<dbReference type="AlphaFoldDB" id="A0AA85JNE6"/>
<dbReference type="Proteomes" id="UP000050795">
    <property type="component" value="Unassembled WGS sequence"/>
</dbReference>
<dbReference type="WBParaSite" id="TREG1_36420.1">
    <property type="protein sequence ID" value="TREG1_36420.1"/>
    <property type="gene ID" value="TREG1_36420"/>
</dbReference>
<reference evidence="2" key="2">
    <citation type="submission" date="2023-11" db="UniProtKB">
        <authorList>
            <consortium name="WormBaseParasite"/>
        </authorList>
    </citation>
    <scope>IDENTIFICATION</scope>
</reference>
<name>A0AA85JNE6_TRIRE</name>
<organism evidence="1 2">
    <name type="scientific">Trichobilharzia regenti</name>
    <name type="common">Nasal bird schistosome</name>
    <dbReference type="NCBI Taxonomy" id="157069"/>
    <lineage>
        <taxon>Eukaryota</taxon>
        <taxon>Metazoa</taxon>
        <taxon>Spiralia</taxon>
        <taxon>Lophotrochozoa</taxon>
        <taxon>Platyhelminthes</taxon>
        <taxon>Trematoda</taxon>
        <taxon>Digenea</taxon>
        <taxon>Strigeidida</taxon>
        <taxon>Schistosomatoidea</taxon>
        <taxon>Schistosomatidae</taxon>
        <taxon>Trichobilharzia</taxon>
    </lineage>
</organism>
<sequence>MVMMMASEPLERSDYDCCSDVGGRGGQHSTNTTLLRSHATSKGVLLSSSSLSNVSFQPWVSPSQSAFPSVNNPSLSSTTTIPLMNRHDATMFSTTPSL</sequence>
<protein>
    <submittedName>
        <fullName evidence="2">Uncharacterized protein</fullName>
    </submittedName>
</protein>
<evidence type="ECO:0000313" key="2">
    <source>
        <dbReference type="WBParaSite" id="TREG1_36420.1"/>
    </source>
</evidence>
<accession>A0AA85JNE6</accession>
<evidence type="ECO:0000313" key="1">
    <source>
        <dbReference type="Proteomes" id="UP000050795"/>
    </source>
</evidence>
<keyword evidence="1" id="KW-1185">Reference proteome</keyword>